<dbReference type="AlphaFoldDB" id="A0A090MWH7"/>
<feature type="transmembrane region" description="Helical" evidence="5">
    <location>
        <begin position="90"/>
        <end position="112"/>
    </location>
</feature>
<dbReference type="Gene3D" id="6.10.140.1320">
    <property type="match status" value="1"/>
</dbReference>
<dbReference type="EMBL" id="LN609528">
    <property type="protein sequence ID" value="CEF63749.1"/>
    <property type="molecule type" value="Genomic_DNA"/>
</dbReference>
<comment type="subcellular location">
    <subcellularLocation>
        <location evidence="1">Mitochondrion membrane</location>
    </subcellularLocation>
</comment>
<dbReference type="Pfam" id="PF04588">
    <property type="entry name" value="HIG_1_N"/>
    <property type="match status" value="1"/>
</dbReference>
<dbReference type="CTD" id="36376114"/>
<dbReference type="RefSeq" id="XP_024502950.1">
    <property type="nucleotide sequence ID" value="XM_024649033.1"/>
</dbReference>
<accession>A0A090MWH7</accession>
<dbReference type="STRING" id="34506.A0A090MWH7"/>
<dbReference type="GeneID" id="36376114"/>
<dbReference type="GO" id="GO:0097250">
    <property type="term" value="P:mitochondrial respirasome assembly"/>
    <property type="evidence" value="ECO:0007669"/>
    <property type="project" value="TreeGrafter"/>
</dbReference>
<protein>
    <submittedName>
        <fullName evidence="7 9">Hypoxia induced protein, domain-containing protein</fullName>
    </submittedName>
</protein>
<evidence type="ECO:0000256" key="3">
    <source>
        <dbReference type="ARBA" id="ARBA00022989"/>
    </source>
</evidence>
<reference evidence="9" key="2">
    <citation type="submission" date="2020-12" db="UniProtKB">
        <authorList>
            <consortium name="WormBaseParasite"/>
        </authorList>
    </citation>
    <scope>IDENTIFICATION</scope>
</reference>
<evidence type="ECO:0000313" key="7">
    <source>
        <dbReference type="EMBL" id="CEF63749.1"/>
    </source>
</evidence>
<dbReference type="OrthoDB" id="5868060at2759"/>
<dbReference type="WBParaSite" id="SRAE_1000200700.1">
    <property type="protein sequence ID" value="SRAE_1000200700.1"/>
    <property type="gene ID" value="WBGene00258619"/>
</dbReference>
<evidence type="ECO:0000313" key="9">
    <source>
        <dbReference type="WBParaSite" id="SRAE_1000200700.1"/>
    </source>
</evidence>
<dbReference type="PANTHER" id="PTHR12297">
    <property type="entry name" value="HYPOXIA-INDUCBILE GENE 1 HIG1 -RELATED"/>
    <property type="match status" value="1"/>
</dbReference>
<gene>
    <name evidence="7 9 10" type="ORF">SRAE_1000200700</name>
</gene>
<dbReference type="InterPro" id="IPR050355">
    <property type="entry name" value="RCF1"/>
</dbReference>
<feature type="transmembrane region" description="Helical" evidence="5">
    <location>
        <begin position="51"/>
        <end position="69"/>
    </location>
</feature>
<feature type="domain" description="HIG1" evidence="6">
    <location>
        <begin position="23"/>
        <end position="114"/>
    </location>
</feature>
<keyword evidence="2 5" id="KW-0812">Transmembrane</keyword>
<dbReference type="OMA" id="PHCISEG"/>
<evidence type="ECO:0000256" key="1">
    <source>
        <dbReference type="ARBA" id="ARBA00004325"/>
    </source>
</evidence>
<keyword evidence="8" id="KW-1185">Reference proteome</keyword>
<keyword evidence="3 5" id="KW-1133">Transmembrane helix</keyword>
<evidence type="ECO:0000313" key="10">
    <source>
        <dbReference type="WormBase" id="SRAE_1000200700"/>
    </source>
</evidence>
<name>A0A090MWH7_STRRB</name>
<proteinExistence type="predicted"/>
<dbReference type="InterPro" id="IPR007667">
    <property type="entry name" value="Hypoxia_induced_domain"/>
</dbReference>
<keyword evidence="4 5" id="KW-0472">Membrane</keyword>
<organism evidence="7">
    <name type="scientific">Strongyloides ratti</name>
    <name type="common">Parasitic roundworm</name>
    <dbReference type="NCBI Taxonomy" id="34506"/>
    <lineage>
        <taxon>Eukaryota</taxon>
        <taxon>Metazoa</taxon>
        <taxon>Ecdysozoa</taxon>
        <taxon>Nematoda</taxon>
        <taxon>Chromadorea</taxon>
        <taxon>Rhabditida</taxon>
        <taxon>Tylenchina</taxon>
        <taxon>Panagrolaimomorpha</taxon>
        <taxon>Strongyloidoidea</taxon>
        <taxon>Strongyloididae</taxon>
        <taxon>Strongyloides</taxon>
    </lineage>
</organism>
<sequence>MDSKSENEELKWKVVKKHTTGTVPVIPSDVFEEEKSSGISEAITKSLRNPFVPAGLIATCACLIGMFSATKNRDLLKAQYYMRGRIAAQAFTVTSLVIGGLYSLNWDLSVFFKRSPKLPKFSEVNQ</sequence>
<evidence type="ECO:0000259" key="6">
    <source>
        <dbReference type="PROSITE" id="PS51503"/>
    </source>
</evidence>
<dbReference type="Proteomes" id="UP000035682">
    <property type="component" value="Unplaced"/>
</dbReference>
<dbReference type="PROSITE" id="PS51503">
    <property type="entry name" value="HIG1"/>
    <property type="match status" value="1"/>
</dbReference>
<evidence type="ECO:0000256" key="4">
    <source>
        <dbReference type="ARBA" id="ARBA00023136"/>
    </source>
</evidence>
<dbReference type="PANTHER" id="PTHR12297:SF18">
    <property type="entry name" value="HIG1 DOMAIN FAMILY MEMBER 2A"/>
    <property type="match status" value="1"/>
</dbReference>
<evidence type="ECO:0000256" key="5">
    <source>
        <dbReference type="SAM" id="Phobius"/>
    </source>
</evidence>
<dbReference type="GO" id="GO:0031966">
    <property type="term" value="C:mitochondrial membrane"/>
    <property type="evidence" value="ECO:0007669"/>
    <property type="project" value="UniProtKB-SubCell"/>
</dbReference>
<reference evidence="7 8" key="1">
    <citation type="submission" date="2014-09" db="EMBL/GenBank/DDBJ databases">
        <authorList>
            <person name="Martin A.A."/>
        </authorList>
    </citation>
    <scope>NUCLEOTIDE SEQUENCE</scope>
    <source>
        <strain evidence="8">ED321</strain>
        <strain evidence="7">ED321 Heterogonic</strain>
    </source>
</reference>
<evidence type="ECO:0000313" key="8">
    <source>
        <dbReference type="Proteomes" id="UP000035682"/>
    </source>
</evidence>
<evidence type="ECO:0000256" key="2">
    <source>
        <dbReference type="ARBA" id="ARBA00022692"/>
    </source>
</evidence>
<dbReference type="WormBase" id="SRAE_1000200700">
    <property type="protein sequence ID" value="SRP02911"/>
    <property type="gene ID" value="WBGene00258619"/>
</dbReference>